<sequence>MRLSSTSIILKRIAWLGYLGLVGVACQPDAPAQFAFAPTITVFASEPDAKPAQPNQPPGHVPEGMVYVPGGYTHIGSEEGLEQEKPTFWVLVKPFFMDQHEVTVGQFRAFVQATGYKTQAEGFGDGGVFNDTTKEWELVKGTNWQYPYGPKAGPAADNMPVTQVSWNDAQAYANWAGKRLPHEIEWEHAARNATNSQTLYPFGNNLTQDGKWLANTWNGKFPDHDAVSDGFHRAAPVGTFGPSPIGLADMSGNVWEWCENPKVAYTDWLNQTPPRITEATERVQRGGSFLCEPGWCHGYRVSGRSGSTAETALMHVGFRCVKDL</sequence>
<protein>
    <recommendedName>
        <fullName evidence="1">Sulfatase-modifying factor enzyme-like domain-containing protein</fullName>
    </recommendedName>
</protein>
<dbReference type="InterPro" id="IPR042095">
    <property type="entry name" value="SUMF_sf"/>
</dbReference>
<reference evidence="2 3" key="1">
    <citation type="journal article" date="2012" name="J. Bacteriol.">
        <title>Genome Sequence of Fibrella aestuarina BUZ 2T, a Filamentous Marine Bacterium.</title>
        <authorList>
            <person name="Filippini M."/>
            <person name="Qi W."/>
            <person name="Blom J."/>
            <person name="Goesmann A."/>
            <person name="Smits T.H."/>
            <person name="Bagheri H.C."/>
        </authorList>
    </citation>
    <scope>NUCLEOTIDE SEQUENCE [LARGE SCALE GENOMIC DNA]</scope>
    <source>
        <strain evidence="3">BUZ 2T</strain>
    </source>
</reference>
<dbReference type="Pfam" id="PF03781">
    <property type="entry name" value="FGE-sulfatase"/>
    <property type="match status" value="1"/>
</dbReference>
<name>I0KEV9_9BACT</name>
<dbReference type="PANTHER" id="PTHR23150:SF19">
    <property type="entry name" value="FORMYLGLYCINE-GENERATING ENZYME"/>
    <property type="match status" value="1"/>
</dbReference>
<feature type="domain" description="Sulfatase-modifying factor enzyme-like" evidence="1">
    <location>
        <begin position="63"/>
        <end position="322"/>
    </location>
</feature>
<keyword evidence="3" id="KW-1185">Reference proteome</keyword>
<dbReference type="PATRIC" id="fig|1166018.3.peg.1629"/>
<dbReference type="HOGENOM" id="CLU_012431_4_0_10"/>
<evidence type="ECO:0000313" key="3">
    <source>
        <dbReference type="Proteomes" id="UP000011058"/>
    </source>
</evidence>
<dbReference type="InterPro" id="IPR016187">
    <property type="entry name" value="CTDL_fold"/>
</dbReference>
<evidence type="ECO:0000313" key="2">
    <source>
        <dbReference type="EMBL" id="CCH02662.1"/>
    </source>
</evidence>
<dbReference type="eggNOG" id="COG1262">
    <property type="taxonomic scope" value="Bacteria"/>
</dbReference>
<dbReference type="SUPFAM" id="SSF56436">
    <property type="entry name" value="C-type lectin-like"/>
    <property type="match status" value="1"/>
</dbReference>
<proteinExistence type="predicted"/>
<organism evidence="2 3">
    <name type="scientific">Fibrella aestuarina BUZ 2</name>
    <dbReference type="NCBI Taxonomy" id="1166018"/>
    <lineage>
        <taxon>Bacteria</taxon>
        <taxon>Pseudomonadati</taxon>
        <taxon>Bacteroidota</taxon>
        <taxon>Cytophagia</taxon>
        <taxon>Cytophagales</taxon>
        <taxon>Spirosomataceae</taxon>
        <taxon>Fibrella</taxon>
    </lineage>
</organism>
<gene>
    <name evidence="2" type="ORF">FAES_4663</name>
</gene>
<dbReference type="InterPro" id="IPR005532">
    <property type="entry name" value="SUMF_dom"/>
</dbReference>
<dbReference type="PANTHER" id="PTHR23150">
    <property type="entry name" value="SULFATASE MODIFYING FACTOR 1, 2"/>
    <property type="match status" value="1"/>
</dbReference>
<dbReference type="EMBL" id="HE796683">
    <property type="protein sequence ID" value="CCH02662.1"/>
    <property type="molecule type" value="Genomic_DNA"/>
</dbReference>
<dbReference type="GO" id="GO:0120147">
    <property type="term" value="F:formylglycine-generating oxidase activity"/>
    <property type="evidence" value="ECO:0007669"/>
    <property type="project" value="TreeGrafter"/>
</dbReference>
<evidence type="ECO:0000259" key="1">
    <source>
        <dbReference type="Pfam" id="PF03781"/>
    </source>
</evidence>
<dbReference type="PROSITE" id="PS51257">
    <property type="entry name" value="PROKAR_LIPOPROTEIN"/>
    <property type="match status" value="1"/>
</dbReference>
<dbReference type="RefSeq" id="WP_015333761.1">
    <property type="nucleotide sequence ID" value="NC_020054.1"/>
</dbReference>
<dbReference type="KEGG" id="fae:FAES_4663"/>
<dbReference type="AlphaFoldDB" id="I0KEV9"/>
<dbReference type="Gene3D" id="3.90.1580.10">
    <property type="entry name" value="paralog of FGE (formylglycine-generating enzyme)"/>
    <property type="match status" value="1"/>
</dbReference>
<dbReference type="Proteomes" id="UP000011058">
    <property type="component" value="Chromosome"/>
</dbReference>
<dbReference type="OrthoDB" id="1491336at2"/>
<dbReference type="STRING" id="1166018.FAES_4663"/>
<accession>I0KEV9</accession>
<dbReference type="InterPro" id="IPR051043">
    <property type="entry name" value="Sulfatase_Mod_Factor_Kinase"/>
</dbReference>